<protein>
    <recommendedName>
        <fullName evidence="4">DUF243 domain-containing protein</fullName>
    </recommendedName>
</protein>
<dbReference type="EMBL" id="JARKIK010000008">
    <property type="protein sequence ID" value="KAK8749960.1"/>
    <property type="molecule type" value="Genomic_DNA"/>
</dbReference>
<gene>
    <name evidence="2" type="ORF">OTU49_015151</name>
</gene>
<organism evidence="2 3">
    <name type="scientific">Cherax quadricarinatus</name>
    <name type="common">Australian red claw crayfish</name>
    <dbReference type="NCBI Taxonomy" id="27406"/>
    <lineage>
        <taxon>Eukaryota</taxon>
        <taxon>Metazoa</taxon>
        <taxon>Ecdysozoa</taxon>
        <taxon>Arthropoda</taxon>
        <taxon>Crustacea</taxon>
        <taxon>Multicrustacea</taxon>
        <taxon>Malacostraca</taxon>
        <taxon>Eumalacostraca</taxon>
        <taxon>Eucarida</taxon>
        <taxon>Decapoda</taxon>
        <taxon>Pleocyemata</taxon>
        <taxon>Astacidea</taxon>
        <taxon>Parastacoidea</taxon>
        <taxon>Parastacidae</taxon>
        <taxon>Cherax</taxon>
    </lineage>
</organism>
<accession>A0AAW0Y3L9</accession>
<feature type="compositionally biased region" description="Gly residues" evidence="1">
    <location>
        <begin position="88"/>
        <end position="108"/>
    </location>
</feature>
<feature type="compositionally biased region" description="Low complexity" evidence="1">
    <location>
        <begin position="109"/>
        <end position="123"/>
    </location>
</feature>
<evidence type="ECO:0008006" key="4">
    <source>
        <dbReference type="Google" id="ProtNLM"/>
    </source>
</evidence>
<feature type="region of interest" description="Disordered" evidence="1">
    <location>
        <begin position="88"/>
        <end position="123"/>
    </location>
</feature>
<proteinExistence type="predicted"/>
<name>A0AAW0Y3L9_CHEQU</name>
<sequence length="123" mass="12136">VGPGPEPIVVPPPQQKNVLYVLSKRPQYDQKVIHVPAPEQGSPQVYYVNYSPGDNPTLPTGGDLQSALSSAAPGGGEVISNTGGSFVGGGGGSYGSGGGFASGSGSFGGASSISQPSSLYSLP</sequence>
<evidence type="ECO:0000313" key="3">
    <source>
        <dbReference type="Proteomes" id="UP001445076"/>
    </source>
</evidence>
<evidence type="ECO:0000313" key="2">
    <source>
        <dbReference type="EMBL" id="KAK8749960.1"/>
    </source>
</evidence>
<feature type="non-terminal residue" evidence="2">
    <location>
        <position position="1"/>
    </location>
</feature>
<reference evidence="2 3" key="1">
    <citation type="journal article" date="2024" name="BMC Genomics">
        <title>Genome assembly of redclaw crayfish (Cherax quadricarinatus) provides insights into its immune adaptation and hypoxia tolerance.</title>
        <authorList>
            <person name="Liu Z."/>
            <person name="Zheng J."/>
            <person name="Li H."/>
            <person name="Fang K."/>
            <person name="Wang S."/>
            <person name="He J."/>
            <person name="Zhou D."/>
            <person name="Weng S."/>
            <person name="Chi M."/>
            <person name="Gu Z."/>
            <person name="He J."/>
            <person name="Li F."/>
            <person name="Wang M."/>
        </authorList>
    </citation>
    <scope>NUCLEOTIDE SEQUENCE [LARGE SCALE GENOMIC DNA]</scope>
    <source>
        <strain evidence="2">ZL_2023a</strain>
    </source>
</reference>
<keyword evidence="3" id="KW-1185">Reference proteome</keyword>
<comment type="caution">
    <text evidence="2">The sequence shown here is derived from an EMBL/GenBank/DDBJ whole genome shotgun (WGS) entry which is preliminary data.</text>
</comment>
<evidence type="ECO:0000256" key="1">
    <source>
        <dbReference type="SAM" id="MobiDB-lite"/>
    </source>
</evidence>
<dbReference type="Proteomes" id="UP001445076">
    <property type="component" value="Unassembled WGS sequence"/>
</dbReference>
<dbReference type="AlphaFoldDB" id="A0AAW0Y3L9"/>